<comment type="caution">
    <text evidence="2">The sequence shown here is derived from an EMBL/GenBank/DDBJ whole genome shotgun (WGS) entry which is preliminary data.</text>
</comment>
<dbReference type="Proteomes" id="UP000282076">
    <property type="component" value="Unassembled WGS sequence"/>
</dbReference>
<reference evidence="2 3" key="1">
    <citation type="submission" date="2018-10" db="EMBL/GenBank/DDBJ databases">
        <title>Cohnella sp. M2MS4P-1, whole genome shotgun sequence.</title>
        <authorList>
            <person name="Tuo L."/>
        </authorList>
    </citation>
    <scope>NUCLEOTIDE SEQUENCE [LARGE SCALE GENOMIC DNA]</scope>
    <source>
        <strain evidence="2 3">M2MS4P-1</strain>
    </source>
</reference>
<dbReference type="Pfam" id="PF00483">
    <property type="entry name" value="NTP_transferase"/>
    <property type="match status" value="1"/>
</dbReference>
<evidence type="ECO:0000313" key="3">
    <source>
        <dbReference type="Proteomes" id="UP000282076"/>
    </source>
</evidence>
<feature type="domain" description="Nucleotidyl transferase" evidence="1">
    <location>
        <begin position="3"/>
        <end position="268"/>
    </location>
</feature>
<proteinExistence type="predicted"/>
<evidence type="ECO:0000313" key="2">
    <source>
        <dbReference type="EMBL" id="RKP56236.1"/>
    </source>
</evidence>
<evidence type="ECO:0000259" key="1">
    <source>
        <dbReference type="Pfam" id="PF00483"/>
    </source>
</evidence>
<keyword evidence="2" id="KW-0548">Nucleotidyltransferase</keyword>
<dbReference type="SUPFAM" id="SSF53448">
    <property type="entry name" value="Nucleotide-diphospho-sugar transferases"/>
    <property type="match status" value="1"/>
</dbReference>
<dbReference type="Gene3D" id="3.90.550.10">
    <property type="entry name" value="Spore Coat Polysaccharide Biosynthesis Protein SpsA, Chain A"/>
    <property type="match status" value="1"/>
</dbReference>
<protein>
    <submittedName>
        <fullName evidence="2">Mannose-1-phosphate guanylyltransferase</fullName>
    </submittedName>
</protein>
<dbReference type="PANTHER" id="PTHR46390:SF1">
    <property type="entry name" value="MANNOSE-1-PHOSPHATE GUANYLYLTRANSFERASE"/>
    <property type="match status" value="1"/>
</dbReference>
<name>A0A494Y0F1_9BACL</name>
<dbReference type="OrthoDB" id="9806359at2"/>
<dbReference type="CDD" id="cd02509">
    <property type="entry name" value="GDP-M1P_Guanylyltransferase"/>
    <property type="match status" value="1"/>
</dbReference>
<dbReference type="InterPro" id="IPR005835">
    <property type="entry name" value="NTP_transferase_dom"/>
</dbReference>
<dbReference type="InterPro" id="IPR029044">
    <property type="entry name" value="Nucleotide-diphossugar_trans"/>
</dbReference>
<dbReference type="InterPro" id="IPR051161">
    <property type="entry name" value="Mannose-6P_isomerase_type2"/>
</dbReference>
<accession>A0A494Y0F1</accession>
<dbReference type="RefSeq" id="WP_120975203.1">
    <property type="nucleotide sequence ID" value="NZ_RBZM01000003.1"/>
</dbReference>
<dbReference type="PANTHER" id="PTHR46390">
    <property type="entry name" value="MANNOSE-1-PHOSPHATE GUANYLYLTRANSFERASE"/>
    <property type="match status" value="1"/>
</dbReference>
<sequence>MKIIILAGGSGTRFWPKSVKAIPKQFLALTSERTMIQETYLRFQEWLPPKNIFVATIEQYVETVKEQLPWLSEEQIIVEPMPRDTGPCIALTASNFLNHGDDEVLVTMPSDHYISDTSELRRVLDAAESKAKQSACIVTLGVPPSRPEIGYGYIETQSEETQDGIYKVNHFFEKPSIEKAQQFIERKHMFWNSGIFIWKPSTIAHYMMEYHGSMWSILTGSAELIKERYAELPKISIDYAILEKAEEIYCIPVGFKWDDIGLWSSMERIYPVDSDGNLLHGNIHALNTTDTTVISDHKQTIVIGLDHAIVVHTEFGLLICNKSEVHKVKDILQRIEMESVYGVH</sequence>
<gene>
    <name evidence="2" type="ORF">D7Z26_06245</name>
</gene>
<dbReference type="EMBL" id="RBZM01000003">
    <property type="protein sequence ID" value="RKP56236.1"/>
    <property type="molecule type" value="Genomic_DNA"/>
</dbReference>
<dbReference type="InterPro" id="IPR049577">
    <property type="entry name" value="GMPP_N"/>
</dbReference>
<dbReference type="SUPFAM" id="SSF159283">
    <property type="entry name" value="Guanosine diphospho-D-mannose pyrophosphorylase/mannose-6-phosphate isomerase linker domain"/>
    <property type="match status" value="1"/>
</dbReference>
<dbReference type="GO" id="GO:0004475">
    <property type="term" value="F:mannose-1-phosphate guanylyltransferase (GTP) activity"/>
    <property type="evidence" value="ECO:0007669"/>
    <property type="project" value="InterPro"/>
</dbReference>
<organism evidence="2 3">
    <name type="scientific">Cohnella endophytica</name>
    <dbReference type="NCBI Taxonomy" id="2419778"/>
    <lineage>
        <taxon>Bacteria</taxon>
        <taxon>Bacillati</taxon>
        <taxon>Bacillota</taxon>
        <taxon>Bacilli</taxon>
        <taxon>Bacillales</taxon>
        <taxon>Paenibacillaceae</taxon>
        <taxon>Cohnella</taxon>
    </lineage>
</organism>
<keyword evidence="2" id="KW-0808">Transferase</keyword>
<dbReference type="GO" id="GO:0009298">
    <property type="term" value="P:GDP-mannose biosynthetic process"/>
    <property type="evidence" value="ECO:0007669"/>
    <property type="project" value="TreeGrafter"/>
</dbReference>
<keyword evidence="3" id="KW-1185">Reference proteome</keyword>
<dbReference type="AlphaFoldDB" id="A0A494Y0F1"/>